<comment type="function">
    <text evidence="6">With S5 and S12 plays an important role in translational accuracy.</text>
</comment>
<sequence length="182" mass="20856">MVYPGKNHKQYETPKRRFEKSRIDDENRLVIEFGLRNKRELWKAQSTLRRYRRAARDLLALKSSVTDEALIARKEDELLGHLAKYGLLPEGAGIGDVLAMKTENELERRLQTVVYRKGLARSPKQARQMITHGHVAVNGRKVTIPGCRIRKSEESEVVYYGNSPFTGEAHPERGRIMSGGRQ</sequence>
<dbReference type="NCBIfam" id="NF003139">
    <property type="entry name" value="PRK04051.1"/>
    <property type="match status" value="1"/>
</dbReference>
<dbReference type="NCBIfam" id="TIGR01018">
    <property type="entry name" value="uS4_arch"/>
    <property type="match status" value="1"/>
</dbReference>
<evidence type="ECO:0000256" key="4">
    <source>
        <dbReference type="ARBA" id="ARBA00022980"/>
    </source>
</evidence>
<dbReference type="RefSeq" id="WP_257743592.1">
    <property type="nucleotide sequence ID" value="NZ_CP096115.1"/>
</dbReference>
<dbReference type="GO" id="GO:0003735">
    <property type="term" value="F:structural constituent of ribosome"/>
    <property type="evidence" value="ECO:0007669"/>
    <property type="project" value="InterPro"/>
</dbReference>
<dbReference type="InterPro" id="IPR036986">
    <property type="entry name" value="S4_RNA-bd_sf"/>
</dbReference>
<name>A0A9E7PNB8_9EURY</name>
<dbReference type="InterPro" id="IPR018079">
    <property type="entry name" value="Ribosomal_uS4_CS"/>
</dbReference>
<dbReference type="PROSITE" id="PS00632">
    <property type="entry name" value="RIBOSOMAL_S4"/>
    <property type="match status" value="1"/>
</dbReference>
<dbReference type="PANTHER" id="PTHR11831:SF5">
    <property type="entry name" value="40S RIBOSOMAL PROTEIN S9"/>
    <property type="match status" value="1"/>
</dbReference>
<organism evidence="9 10">
    <name type="scientific">Methanoplanus endosymbiosus</name>
    <dbReference type="NCBI Taxonomy" id="33865"/>
    <lineage>
        <taxon>Archaea</taxon>
        <taxon>Methanobacteriati</taxon>
        <taxon>Methanobacteriota</taxon>
        <taxon>Stenosarchaea group</taxon>
        <taxon>Methanomicrobia</taxon>
        <taxon>Methanomicrobiales</taxon>
        <taxon>Methanomicrobiaceae</taxon>
        <taxon>Methanoplanus</taxon>
    </lineage>
</organism>
<dbReference type="InterPro" id="IPR005710">
    <property type="entry name" value="Ribosomal_uS4_euk/arc"/>
</dbReference>
<protein>
    <recommendedName>
        <fullName evidence="6">Small ribosomal subunit protein uS4</fullName>
    </recommendedName>
</protein>
<dbReference type="SMART" id="SM01390">
    <property type="entry name" value="Ribosomal_S4"/>
    <property type="match status" value="1"/>
</dbReference>
<dbReference type="GO" id="GO:0015935">
    <property type="term" value="C:small ribosomal subunit"/>
    <property type="evidence" value="ECO:0007669"/>
    <property type="project" value="InterPro"/>
</dbReference>
<evidence type="ECO:0000259" key="7">
    <source>
        <dbReference type="SMART" id="SM00363"/>
    </source>
</evidence>
<dbReference type="InterPro" id="IPR022801">
    <property type="entry name" value="Ribosomal_uS4"/>
</dbReference>
<keyword evidence="5 6" id="KW-0687">Ribonucleoprotein</keyword>
<dbReference type="InterPro" id="IPR001912">
    <property type="entry name" value="Ribosomal_uS4_N"/>
</dbReference>
<dbReference type="SUPFAM" id="SSF55174">
    <property type="entry name" value="Alpha-L RNA-binding motif"/>
    <property type="match status" value="1"/>
</dbReference>
<comment type="similarity">
    <text evidence="1 6">Belongs to the universal ribosomal protein uS4 family.</text>
</comment>
<dbReference type="Pfam" id="PF01479">
    <property type="entry name" value="S4"/>
    <property type="match status" value="1"/>
</dbReference>
<dbReference type="HAMAP" id="MF_01306_A">
    <property type="entry name" value="Ribosomal_uS4_A"/>
    <property type="match status" value="1"/>
</dbReference>
<proteinExistence type="inferred from homology"/>
<evidence type="ECO:0000256" key="2">
    <source>
        <dbReference type="ARBA" id="ARBA00022730"/>
    </source>
</evidence>
<dbReference type="GO" id="GO:0006412">
    <property type="term" value="P:translation"/>
    <property type="evidence" value="ECO:0007669"/>
    <property type="project" value="UniProtKB-UniRule"/>
</dbReference>
<gene>
    <name evidence="6" type="primary">rps4</name>
    <name evidence="9" type="ORF">L6E24_04850</name>
</gene>
<evidence type="ECO:0000256" key="5">
    <source>
        <dbReference type="ARBA" id="ARBA00023274"/>
    </source>
</evidence>
<dbReference type="Gene3D" id="3.10.290.10">
    <property type="entry name" value="RNA-binding S4 domain"/>
    <property type="match status" value="1"/>
</dbReference>
<dbReference type="CDD" id="cd00165">
    <property type="entry name" value="S4"/>
    <property type="match status" value="1"/>
</dbReference>
<evidence type="ECO:0000256" key="1">
    <source>
        <dbReference type="ARBA" id="ARBA00007465"/>
    </source>
</evidence>
<feature type="domain" description="RNA-binding S4" evidence="7">
    <location>
        <begin position="108"/>
        <end position="172"/>
    </location>
</feature>
<keyword evidence="10" id="KW-1185">Reference proteome</keyword>
<accession>A0A9E7PNB8</accession>
<dbReference type="Proteomes" id="UP001060368">
    <property type="component" value="Chromosome"/>
</dbReference>
<dbReference type="SMART" id="SM00363">
    <property type="entry name" value="S4"/>
    <property type="match status" value="1"/>
</dbReference>
<evidence type="ECO:0000256" key="3">
    <source>
        <dbReference type="ARBA" id="ARBA00022884"/>
    </source>
</evidence>
<dbReference type="PROSITE" id="PS50889">
    <property type="entry name" value="S4"/>
    <property type="match status" value="1"/>
</dbReference>
<keyword evidence="4 6" id="KW-0689">Ribosomal protein</keyword>
<evidence type="ECO:0000256" key="6">
    <source>
        <dbReference type="HAMAP-Rule" id="MF_01306"/>
    </source>
</evidence>
<reference evidence="9" key="1">
    <citation type="submission" date="2022-04" db="EMBL/GenBank/DDBJ databases">
        <title>Complete genome of Methanoplanus endosymbiosus DSM 3599.</title>
        <authorList>
            <person name="Chen S.-C."/>
            <person name="You Y.-T."/>
            <person name="Zhou Y.-Z."/>
            <person name="Lai M.-C."/>
        </authorList>
    </citation>
    <scope>NUCLEOTIDE SEQUENCE</scope>
    <source>
        <strain evidence="9">DSM 3599</strain>
    </source>
</reference>
<evidence type="ECO:0000313" key="9">
    <source>
        <dbReference type="EMBL" id="UUX93455.1"/>
    </source>
</evidence>
<dbReference type="AlphaFoldDB" id="A0A9E7PNB8"/>
<keyword evidence="2 6" id="KW-0699">rRNA-binding</keyword>
<dbReference type="GO" id="GO:0019843">
    <property type="term" value="F:rRNA binding"/>
    <property type="evidence" value="ECO:0007669"/>
    <property type="project" value="UniProtKB-UniRule"/>
</dbReference>
<feature type="domain" description="Small ribosomal subunit protein uS4 N-terminal" evidence="8">
    <location>
        <begin position="2"/>
        <end position="107"/>
    </location>
</feature>
<dbReference type="GeneID" id="74307000"/>
<keyword evidence="3 6" id="KW-0694">RNA-binding</keyword>
<evidence type="ECO:0000313" key="10">
    <source>
        <dbReference type="Proteomes" id="UP001060368"/>
    </source>
</evidence>
<comment type="function">
    <text evidence="6">One of the primary rRNA binding proteins, it binds directly to 16S rRNA where it nucleates assembly of the body of the 30S subunit.</text>
</comment>
<comment type="subunit">
    <text evidence="6">Part of the 30S ribosomal subunit. Contacts protein S5. The interaction surface between S4 and S5 is involved in control of translational fidelity.</text>
</comment>
<dbReference type="GO" id="GO:0042274">
    <property type="term" value="P:ribosomal small subunit biogenesis"/>
    <property type="evidence" value="ECO:0007669"/>
    <property type="project" value="TreeGrafter"/>
</dbReference>
<dbReference type="InterPro" id="IPR022802">
    <property type="entry name" value="Ribosomal_uS4_arc"/>
</dbReference>
<dbReference type="EMBL" id="CP096115">
    <property type="protein sequence ID" value="UUX93455.1"/>
    <property type="molecule type" value="Genomic_DNA"/>
</dbReference>
<dbReference type="PANTHER" id="PTHR11831">
    <property type="entry name" value="30S 40S RIBOSOMAL PROTEIN"/>
    <property type="match status" value="1"/>
</dbReference>
<dbReference type="KEGG" id="mend:L6E24_04850"/>
<evidence type="ECO:0000259" key="8">
    <source>
        <dbReference type="SMART" id="SM01390"/>
    </source>
</evidence>
<dbReference type="InterPro" id="IPR002942">
    <property type="entry name" value="S4_RNA-bd"/>
</dbReference>